<evidence type="ECO:0000313" key="2">
    <source>
        <dbReference type="Proteomes" id="UP001190700"/>
    </source>
</evidence>
<reference evidence="1 2" key="1">
    <citation type="journal article" date="2015" name="Genome Biol. Evol.">
        <title>Comparative Genomics of a Bacterivorous Green Alga Reveals Evolutionary Causalities and Consequences of Phago-Mixotrophic Mode of Nutrition.</title>
        <authorList>
            <person name="Burns J.A."/>
            <person name="Paasch A."/>
            <person name="Narechania A."/>
            <person name="Kim E."/>
        </authorList>
    </citation>
    <scope>NUCLEOTIDE SEQUENCE [LARGE SCALE GENOMIC DNA]</scope>
    <source>
        <strain evidence="1 2">PLY_AMNH</strain>
    </source>
</reference>
<sequence>MASPTAQGLATEWTWLLAEAVTRHLTFVLRKKKGRRQTRIQRQLVNLLTALQRLPWLLQVWTSTQSSANPADASGGSLGRAVLIGRGHLAEADPRGLAQPLEDVEVLWLASWGAATRTMRPTGQSLAAADVLTMCRRDL</sequence>
<gene>
    <name evidence="1" type="ORF">CYMTET_55813</name>
</gene>
<evidence type="ECO:0000313" key="1">
    <source>
        <dbReference type="EMBL" id="KAK3233916.1"/>
    </source>
</evidence>
<organism evidence="1 2">
    <name type="scientific">Cymbomonas tetramitiformis</name>
    <dbReference type="NCBI Taxonomy" id="36881"/>
    <lineage>
        <taxon>Eukaryota</taxon>
        <taxon>Viridiplantae</taxon>
        <taxon>Chlorophyta</taxon>
        <taxon>Pyramimonadophyceae</taxon>
        <taxon>Pyramimonadales</taxon>
        <taxon>Pyramimonadaceae</taxon>
        <taxon>Cymbomonas</taxon>
    </lineage>
</organism>
<dbReference type="EMBL" id="LGRX02035605">
    <property type="protein sequence ID" value="KAK3233916.1"/>
    <property type="molecule type" value="Genomic_DNA"/>
</dbReference>
<comment type="caution">
    <text evidence="1">The sequence shown here is derived from an EMBL/GenBank/DDBJ whole genome shotgun (WGS) entry which is preliminary data.</text>
</comment>
<keyword evidence="2" id="KW-1185">Reference proteome</keyword>
<protein>
    <submittedName>
        <fullName evidence="1">Uncharacterized protein</fullName>
    </submittedName>
</protein>
<dbReference type="Proteomes" id="UP001190700">
    <property type="component" value="Unassembled WGS sequence"/>
</dbReference>
<proteinExistence type="predicted"/>
<accession>A0AAE0EML6</accession>
<dbReference type="AlphaFoldDB" id="A0AAE0EML6"/>
<name>A0AAE0EML6_9CHLO</name>